<keyword evidence="1" id="KW-1133">Transmembrane helix</keyword>
<dbReference type="RefSeq" id="WP_304996812.1">
    <property type="nucleotide sequence ID" value="NZ_CP101717.1"/>
</dbReference>
<accession>A0AB38YKV1</accession>
<keyword evidence="1" id="KW-0812">Transmembrane</keyword>
<proteinExistence type="predicted"/>
<gene>
    <name evidence="2" type="ORF">NFC81_07000</name>
</gene>
<name>A0AB38YKV1_9GAMM</name>
<feature type="transmembrane region" description="Helical" evidence="1">
    <location>
        <begin position="15"/>
        <end position="38"/>
    </location>
</feature>
<protein>
    <submittedName>
        <fullName evidence="2">DUF2878 domain-containing protein</fullName>
    </submittedName>
</protein>
<feature type="transmembrane region" description="Helical" evidence="1">
    <location>
        <begin position="103"/>
        <end position="121"/>
    </location>
</feature>
<reference evidence="2" key="1">
    <citation type="submission" date="2022-07" db="EMBL/GenBank/DDBJ databases">
        <title>Complete genome sequence of Salinispirillum sp. LH10-3-1 capable of multiple carbohydrate inversion isolated from a soda lake.</title>
        <authorList>
            <person name="Liu J."/>
            <person name="Zhai Y."/>
            <person name="Zhang H."/>
            <person name="Yang H."/>
            <person name="Qu J."/>
            <person name="Li J."/>
        </authorList>
    </citation>
    <scope>NUCLEOTIDE SEQUENCE</scope>
    <source>
        <strain evidence="2">LH 10-3-1</strain>
    </source>
</reference>
<feature type="transmembrane region" description="Helical" evidence="1">
    <location>
        <begin position="76"/>
        <end position="96"/>
    </location>
</feature>
<feature type="transmembrane region" description="Helical" evidence="1">
    <location>
        <begin position="45"/>
        <end position="70"/>
    </location>
</feature>
<dbReference type="EMBL" id="CP101717">
    <property type="protein sequence ID" value="WLD59520.1"/>
    <property type="molecule type" value="Genomic_DNA"/>
</dbReference>
<feature type="transmembrane region" description="Helical" evidence="1">
    <location>
        <begin position="133"/>
        <end position="152"/>
    </location>
</feature>
<dbReference type="InterPro" id="IPR021306">
    <property type="entry name" value="DUF2878"/>
</dbReference>
<sequence length="171" mass="18894">MIKPWMHGVIYQATFFITVMLGNIWALAWSALLLFTVVFKQPKPVLAFIALVTVGGYCVDLLIQAAGLIQFTGNTLLGPIWLFVLWIGFANVIWHLAWRIPMLWLQILLGAVSGPLSYFGGAKLGAAEPMDTAGIIAYSLWWAFAFPAGIALRHAWQKRFLDDPSSAPTSD</sequence>
<evidence type="ECO:0000256" key="1">
    <source>
        <dbReference type="SAM" id="Phobius"/>
    </source>
</evidence>
<dbReference type="Pfam" id="PF11086">
    <property type="entry name" value="DUF2878"/>
    <property type="match status" value="1"/>
</dbReference>
<keyword evidence="1" id="KW-0472">Membrane</keyword>
<dbReference type="AlphaFoldDB" id="A0AB38YKV1"/>
<evidence type="ECO:0000313" key="2">
    <source>
        <dbReference type="EMBL" id="WLD59520.1"/>
    </source>
</evidence>
<organism evidence="2">
    <name type="scientific">Salinispirillum sp. LH 10-3-1</name>
    <dbReference type="NCBI Taxonomy" id="2952525"/>
    <lineage>
        <taxon>Bacteria</taxon>
        <taxon>Pseudomonadati</taxon>
        <taxon>Pseudomonadota</taxon>
        <taxon>Gammaproteobacteria</taxon>
        <taxon>Oceanospirillales</taxon>
        <taxon>Saccharospirillaceae</taxon>
        <taxon>Salinispirillum</taxon>
    </lineage>
</organism>